<protein>
    <submittedName>
        <fullName evidence="1">Uncharacterized protein</fullName>
    </submittedName>
</protein>
<dbReference type="AlphaFoldDB" id="A0A381WHK2"/>
<evidence type="ECO:0000313" key="1">
    <source>
        <dbReference type="EMBL" id="SVA51403.1"/>
    </source>
</evidence>
<dbReference type="EMBL" id="UINC01011682">
    <property type="protein sequence ID" value="SVA51403.1"/>
    <property type="molecule type" value="Genomic_DNA"/>
</dbReference>
<name>A0A381WHK2_9ZZZZ</name>
<sequence length="116" mass="13333">VKDKLKHAFYIGKSEDFDPTEEQMIIVDKVCHEVVKRHMVLPATVLLETFRPLNYIGSQIMNFFQPMVTAVLPGDGYNDFSQFLEQRGSVDYLCRRINEIEDDSQISSKDSSISDI</sequence>
<reference evidence="1" key="1">
    <citation type="submission" date="2018-05" db="EMBL/GenBank/DDBJ databases">
        <authorList>
            <person name="Lanie J.A."/>
            <person name="Ng W.-L."/>
            <person name="Kazmierczak K.M."/>
            <person name="Andrzejewski T.M."/>
            <person name="Davidsen T.M."/>
            <person name="Wayne K.J."/>
            <person name="Tettelin H."/>
            <person name="Glass J.I."/>
            <person name="Rusch D."/>
            <person name="Podicherti R."/>
            <person name="Tsui H.-C.T."/>
            <person name="Winkler M.E."/>
        </authorList>
    </citation>
    <scope>NUCLEOTIDE SEQUENCE</scope>
</reference>
<feature type="non-terminal residue" evidence="1">
    <location>
        <position position="1"/>
    </location>
</feature>
<proteinExistence type="predicted"/>
<gene>
    <name evidence="1" type="ORF">METZ01_LOCUS104257</name>
</gene>
<accession>A0A381WHK2</accession>
<organism evidence="1">
    <name type="scientific">marine metagenome</name>
    <dbReference type="NCBI Taxonomy" id="408172"/>
    <lineage>
        <taxon>unclassified sequences</taxon>
        <taxon>metagenomes</taxon>
        <taxon>ecological metagenomes</taxon>
    </lineage>
</organism>